<gene>
    <name evidence="3" type="ORF">FIESC28_00843</name>
</gene>
<keyword evidence="4" id="KW-1185">Reference proteome</keyword>
<evidence type="ECO:0008006" key="5">
    <source>
        <dbReference type="Google" id="ProtNLM"/>
    </source>
</evidence>
<evidence type="ECO:0000313" key="4">
    <source>
        <dbReference type="Proteomes" id="UP000253153"/>
    </source>
</evidence>
<dbReference type="Proteomes" id="UP000253153">
    <property type="component" value="Unassembled WGS sequence"/>
</dbReference>
<dbReference type="GeneID" id="41990290"/>
<evidence type="ECO:0000313" key="3">
    <source>
        <dbReference type="EMBL" id="RBR26343.1"/>
    </source>
</evidence>
<dbReference type="Pfam" id="PF17107">
    <property type="entry name" value="SesA"/>
    <property type="match status" value="1"/>
</dbReference>
<dbReference type="EMBL" id="QKXC01000022">
    <property type="protein sequence ID" value="RBR26343.1"/>
    <property type="molecule type" value="Genomic_DNA"/>
</dbReference>
<dbReference type="AlphaFoldDB" id="A0A366SAI4"/>
<name>A0A366SAI4_9HYPO</name>
<dbReference type="InterPro" id="IPR031353">
    <property type="entry name" value="NACHT_sigma"/>
</dbReference>
<reference evidence="3 4" key="1">
    <citation type="submission" date="2018-06" db="EMBL/GenBank/DDBJ databases">
        <title>Fusarium incarnatum-equiseti species complex species 28.</title>
        <authorList>
            <person name="Gardiner D.M."/>
        </authorList>
    </citation>
    <scope>NUCLEOTIDE SEQUENCE [LARGE SCALE GENOMIC DNA]</scope>
    <source>
        <strain evidence="3 4">FIESC_28</strain>
    </source>
</reference>
<evidence type="ECO:0000259" key="1">
    <source>
        <dbReference type="Pfam" id="PF17106"/>
    </source>
</evidence>
<comment type="caution">
    <text evidence="3">The sequence shown here is derived from an EMBL/GenBank/DDBJ whole genome shotgun (WGS) entry which is preliminary data.</text>
</comment>
<feature type="domain" description="NACHT-NTPase and P-loop NTPases N-terminal" evidence="2">
    <location>
        <begin position="8"/>
        <end position="128"/>
    </location>
</feature>
<sequence>MSRIPGFIDKTQSHLANAAAEYEKVKDDQSLRFAFHQAGKGLTQVGDLLEQLKDLLSGHRLDNCLHNAKIPIKACMSKAECAASVFRHVSQAPEGSRFSIYNKLLSTEGSGLMVEVLLEGMVKCVCELVSETGCNEEMRDHVEDLQDFVDRIKSMQPSAMVDEQGAKFVSMEGPQYNAAGFAEQNNNTGAGNQFPGATFQGEVRIGNNKPEGV</sequence>
<dbReference type="OrthoDB" id="5089293at2759"/>
<dbReference type="InterPro" id="IPR031352">
    <property type="entry name" value="SesA"/>
</dbReference>
<dbReference type="RefSeq" id="XP_031020934.1">
    <property type="nucleotide sequence ID" value="XM_031154994.1"/>
</dbReference>
<organism evidence="3 4">
    <name type="scientific">Fusarium coffeatum</name>
    <dbReference type="NCBI Taxonomy" id="231269"/>
    <lineage>
        <taxon>Eukaryota</taxon>
        <taxon>Fungi</taxon>
        <taxon>Dikarya</taxon>
        <taxon>Ascomycota</taxon>
        <taxon>Pezizomycotina</taxon>
        <taxon>Sordariomycetes</taxon>
        <taxon>Hypocreomycetidae</taxon>
        <taxon>Hypocreales</taxon>
        <taxon>Nectriaceae</taxon>
        <taxon>Fusarium</taxon>
        <taxon>Fusarium incarnatum-equiseti species complex</taxon>
    </lineage>
</organism>
<accession>A0A366SAI4</accession>
<evidence type="ECO:0000259" key="2">
    <source>
        <dbReference type="Pfam" id="PF17107"/>
    </source>
</evidence>
<protein>
    <recommendedName>
        <fullName evidence="5">NACHT-NTPase and P-loop NTPases N-terminal domain-containing protein</fullName>
    </recommendedName>
</protein>
<proteinExistence type="predicted"/>
<feature type="domain" description="NACHT-NTPase sigma" evidence="1">
    <location>
        <begin position="172"/>
        <end position="206"/>
    </location>
</feature>
<dbReference type="Pfam" id="PF17106">
    <property type="entry name" value="NACHT_sigma"/>
    <property type="match status" value="1"/>
</dbReference>